<evidence type="ECO:0000256" key="1">
    <source>
        <dbReference type="SAM" id="MobiDB-lite"/>
    </source>
</evidence>
<evidence type="ECO:0000313" key="3">
    <source>
        <dbReference type="Proteomes" id="UP001549204"/>
    </source>
</evidence>
<dbReference type="EMBL" id="JBEPMC010000019">
    <property type="protein sequence ID" value="MET3583602.1"/>
    <property type="molecule type" value="Genomic_DNA"/>
</dbReference>
<name>A0ABV2GZ79_9HYPH</name>
<dbReference type="Proteomes" id="UP001549204">
    <property type="component" value="Unassembled WGS sequence"/>
</dbReference>
<keyword evidence="3" id="KW-1185">Reference proteome</keyword>
<sequence>MVTSKVAQGPSLAGDGALALGVASDADGDEQPHAVEQGATRNEPAKLLAAGNVPTATMMMPFIVPRH</sequence>
<comment type="caution">
    <text evidence="2">The sequence shown here is derived from an EMBL/GenBank/DDBJ whole genome shotgun (WGS) entry which is preliminary data.</text>
</comment>
<feature type="region of interest" description="Disordered" evidence="1">
    <location>
        <begin position="20"/>
        <end position="43"/>
    </location>
</feature>
<accession>A0ABV2GZ79</accession>
<organism evidence="2 3">
    <name type="scientific">Mesorhizobium robiniae</name>
    <dbReference type="NCBI Taxonomy" id="559315"/>
    <lineage>
        <taxon>Bacteria</taxon>
        <taxon>Pseudomonadati</taxon>
        <taxon>Pseudomonadota</taxon>
        <taxon>Alphaproteobacteria</taxon>
        <taxon>Hyphomicrobiales</taxon>
        <taxon>Phyllobacteriaceae</taxon>
        <taxon>Mesorhizobium</taxon>
    </lineage>
</organism>
<protein>
    <submittedName>
        <fullName evidence="2">Uncharacterized protein</fullName>
    </submittedName>
</protein>
<proteinExistence type="predicted"/>
<gene>
    <name evidence="2" type="ORF">ABID19_006667</name>
</gene>
<evidence type="ECO:0000313" key="2">
    <source>
        <dbReference type="EMBL" id="MET3583602.1"/>
    </source>
</evidence>
<reference evidence="2 3" key="1">
    <citation type="submission" date="2024-06" db="EMBL/GenBank/DDBJ databases">
        <title>Genomic Encyclopedia of Type Strains, Phase IV (KMG-IV): sequencing the most valuable type-strain genomes for metagenomic binning, comparative biology and taxonomic classification.</title>
        <authorList>
            <person name="Goeker M."/>
        </authorList>
    </citation>
    <scope>NUCLEOTIDE SEQUENCE [LARGE SCALE GENOMIC DNA]</scope>
    <source>
        <strain evidence="2 3">DSM 100022</strain>
    </source>
</reference>